<sequence>MSDVPEDHHYVLLPEEMAFLKAQTGIGDEDELKTHVLAVQKKAYEVYAYPCIRRFGFVRLKIVKNKAAYDHVLELGKNDPGAILLDIGCCFGNDLRKIASDGFPVQNMLASDLRPDFWDMGHELFRSTPKSFPATFIAGDAFDPEFLDLQPPLTEEPPSAAPDLHSLKSLNGLHGRLSAIHSASFFHLFSEVKQLELARKLAGLLSPRSGSMIFGCHGGLPTKGFNLGSRGKHMFCHSPDSWRDMWDGDIFKHGTVAVHGELRNVGKVLNTITDFHMLFWSVKRL</sequence>
<keyword evidence="6" id="KW-1185">Reference proteome</keyword>
<protein>
    <recommendedName>
        <fullName evidence="7">Methyltransferase ausD</fullName>
    </recommendedName>
</protein>
<dbReference type="InterPro" id="IPR051654">
    <property type="entry name" value="Meroterpenoid_MTases"/>
</dbReference>
<dbReference type="SUPFAM" id="SSF53335">
    <property type="entry name" value="S-adenosyl-L-methionine-dependent methyltransferases"/>
    <property type="match status" value="1"/>
</dbReference>
<comment type="caution">
    <text evidence="5">The sequence shown here is derived from an EMBL/GenBank/DDBJ whole genome shotgun (WGS) entry which is preliminary data.</text>
</comment>
<dbReference type="Proteomes" id="UP001215280">
    <property type="component" value="Unassembled WGS sequence"/>
</dbReference>
<dbReference type="GO" id="GO:0016740">
    <property type="term" value="F:transferase activity"/>
    <property type="evidence" value="ECO:0007669"/>
    <property type="project" value="UniProtKB-KW"/>
</dbReference>
<reference evidence="5" key="1">
    <citation type="submission" date="2023-03" db="EMBL/GenBank/DDBJ databases">
        <title>Massive genome expansion in bonnet fungi (Mycena s.s.) driven by repeated elements and novel gene families across ecological guilds.</title>
        <authorList>
            <consortium name="Lawrence Berkeley National Laboratory"/>
            <person name="Harder C.B."/>
            <person name="Miyauchi S."/>
            <person name="Viragh M."/>
            <person name="Kuo A."/>
            <person name="Thoen E."/>
            <person name="Andreopoulos B."/>
            <person name="Lu D."/>
            <person name="Skrede I."/>
            <person name="Drula E."/>
            <person name="Henrissat B."/>
            <person name="Morin E."/>
            <person name="Kohler A."/>
            <person name="Barry K."/>
            <person name="LaButti K."/>
            <person name="Morin E."/>
            <person name="Salamov A."/>
            <person name="Lipzen A."/>
            <person name="Mereny Z."/>
            <person name="Hegedus B."/>
            <person name="Baldrian P."/>
            <person name="Stursova M."/>
            <person name="Weitz H."/>
            <person name="Taylor A."/>
            <person name="Grigoriev I.V."/>
            <person name="Nagy L.G."/>
            <person name="Martin F."/>
            <person name="Kauserud H."/>
        </authorList>
    </citation>
    <scope>NUCLEOTIDE SEQUENCE</scope>
    <source>
        <strain evidence="5">CBHHK188m</strain>
    </source>
</reference>
<comment type="similarity">
    <text evidence="4">Belongs to the class I-like SAM-binding methyltransferase superfamily.</text>
</comment>
<evidence type="ECO:0000256" key="3">
    <source>
        <dbReference type="ARBA" id="ARBA00022691"/>
    </source>
</evidence>
<dbReference type="Gene3D" id="3.40.50.150">
    <property type="entry name" value="Vaccinia Virus protein VP39"/>
    <property type="match status" value="1"/>
</dbReference>
<evidence type="ECO:0000313" key="6">
    <source>
        <dbReference type="Proteomes" id="UP001215280"/>
    </source>
</evidence>
<organism evidence="5 6">
    <name type="scientific">Mycena maculata</name>
    <dbReference type="NCBI Taxonomy" id="230809"/>
    <lineage>
        <taxon>Eukaryota</taxon>
        <taxon>Fungi</taxon>
        <taxon>Dikarya</taxon>
        <taxon>Basidiomycota</taxon>
        <taxon>Agaricomycotina</taxon>
        <taxon>Agaricomycetes</taxon>
        <taxon>Agaricomycetidae</taxon>
        <taxon>Agaricales</taxon>
        <taxon>Marasmiineae</taxon>
        <taxon>Mycenaceae</taxon>
        <taxon>Mycena</taxon>
    </lineage>
</organism>
<evidence type="ECO:0000256" key="4">
    <source>
        <dbReference type="ARBA" id="ARBA00038314"/>
    </source>
</evidence>
<name>A0AAD7HBY4_9AGAR</name>
<dbReference type="AlphaFoldDB" id="A0AAD7HBY4"/>
<keyword evidence="3" id="KW-0949">S-adenosyl-L-methionine</keyword>
<evidence type="ECO:0000256" key="1">
    <source>
        <dbReference type="ARBA" id="ARBA00005179"/>
    </source>
</evidence>
<gene>
    <name evidence="5" type="ORF">DFH07DRAFT_762312</name>
</gene>
<evidence type="ECO:0000256" key="2">
    <source>
        <dbReference type="ARBA" id="ARBA00022679"/>
    </source>
</evidence>
<proteinExistence type="inferred from homology"/>
<accession>A0AAD7HBY4</accession>
<evidence type="ECO:0000313" key="5">
    <source>
        <dbReference type="EMBL" id="KAJ7716739.1"/>
    </source>
</evidence>
<dbReference type="PANTHER" id="PTHR35897">
    <property type="entry name" value="METHYLTRANSFERASE AUSD"/>
    <property type="match status" value="1"/>
</dbReference>
<keyword evidence="2" id="KW-0808">Transferase</keyword>
<dbReference type="InterPro" id="IPR029063">
    <property type="entry name" value="SAM-dependent_MTases_sf"/>
</dbReference>
<dbReference type="PANTHER" id="PTHR35897:SF1">
    <property type="entry name" value="METHYLTRANSFERASE AUSD"/>
    <property type="match status" value="1"/>
</dbReference>
<dbReference type="EMBL" id="JARJLG010000328">
    <property type="protein sequence ID" value="KAJ7716739.1"/>
    <property type="molecule type" value="Genomic_DNA"/>
</dbReference>
<comment type="pathway">
    <text evidence="1">Secondary metabolite biosynthesis.</text>
</comment>
<evidence type="ECO:0008006" key="7">
    <source>
        <dbReference type="Google" id="ProtNLM"/>
    </source>
</evidence>